<feature type="region of interest" description="Disordered" evidence="1">
    <location>
        <begin position="469"/>
        <end position="506"/>
    </location>
</feature>
<name>A0A4Y9XM32_9AGAM</name>
<dbReference type="STRING" id="205917.A0A4Y9XM32"/>
<accession>A0A4Y9XM32</accession>
<evidence type="ECO:0000313" key="4">
    <source>
        <dbReference type="Proteomes" id="UP000298327"/>
    </source>
</evidence>
<protein>
    <submittedName>
        <fullName evidence="3">Uncharacterized protein</fullName>
    </submittedName>
</protein>
<gene>
    <name evidence="3" type="ORF">EVG20_g11323</name>
</gene>
<feature type="compositionally biased region" description="Acidic residues" evidence="1">
    <location>
        <begin position="231"/>
        <end position="240"/>
    </location>
</feature>
<feature type="compositionally biased region" description="Basic and acidic residues" evidence="1">
    <location>
        <begin position="189"/>
        <end position="206"/>
    </location>
</feature>
<feature type="compositionally biased region" description="Basic residues" evidence="1">
    <location>
        <begin position="207"/>
        <end position="216"/>
    </location>
</feature>
<dbReference type="AlphaFoldDB" id="A0A4Y9XM32"/>
<keyword evidence="2" id="KW-0812">Transmembrane</keyword>
<keyword evidence="2" id="KW-1133">Transmembrane helix</keyword>
<comment type="caution">
    <text evidence="3">The sequence shown here is derived from an EMBL/GenBank/DDBJ whole genome shotgun (WGS) entry which is preliminary data.</text>
</comment>
<feature type="region of interest" description="Disordered" evidence="1">
    <location>
        <begin position="187"/>
        <end position="254"/>
    </location>
</feature>
<evidence type="ECO:0000313" key="3">
    <source>
        <dbReference type="EMBL" id="TFY50798.1"/>
    </source>
</evidence>
<keyword evidence="2" id="KW-0472">Membrane</keyword>
<feature type="compositionally biased region" description="Polar residues" evidence="1">
    <location>
        <begin position="366"/>
        <end position="383"/>
    </location>
</feature>
<organism evidence="3 4">
    <name type="scientific">Dentipellis fragilis</name>
    <dbReference type="NCBI Taxonomy" id="205917"/>
    <lineage>
        <taxon>Eukaryota</taxon>
        <taxon>Fungi</taxon>
        <taxon>Dikarya</taxon>
        <taxon>Basidiomycota</taxon>
        <taxon>Agaricomycotina</taxon>
        <taxon>Agaricomycetes</taxon>
        <taxon>Russulales</taxon>
        <taxon>Hericiaceae</taxon>
        <taxon>Dentipellis</taxon>
    </lineage>
</organism>
<keyword evidence="4" id="KW-1185">Reference proteome</keyword>
<evidence type="ECO:0000256" key="2">
    <source>
        <dbReference type="SAM" id="Phobius"/>
    </source>
</evidence>
<dbReference type="EMBL" id="SEOQ01001699">
    <property type="protein sequence ID" value="TFY50798.1"/>
    <property type="molecule type" value="Genomic_DNA"/>
</dbReference>
<dbReference type="Proteomes" id="UP000298327">
    <property type="component" value="Unassembled WGS sequence"/>
</dbReference>
<feature type="non-terminal residue" evidence="3">
    <location>
        <position position="506"/>
    </location>
</feature>
<proteinExistence type="predicted"/>
<evidence type="ECO:0000256" key="1">
    <source>
        <dbReference type="SAM" id="MobiDB-lite"/>
    </source>
</evidence>
<feature type="region of interest" description="Disordered" evidence="1">
    <location>
        <begin position="364"/>
        <end position="428"/>
    </location>
</feature>
<reference evidence="3 4" key="1">
    <citation type="submission" date="2019-02" db="EMBL/GenBank/DDBJ databases">
        <title>Genome sequencing of the rare red list fungi Dentipellis fragilis.</title>
        <authorList>
            <person name="Buettner E."/>
            <person name="Kellner H."/>
        </authorList>
    </citation>
    <scope>NUCLEOTIDE SEQUENCE [LARGE SCALE GENOMIC DNA]</scope>
    <source>
        <strain evidence="3 4">DSM 105465</strain>
    </source>
</reference>
<feature type="transmembrane region" description="Helical" evidence="2">
    <location>
        <begin position="435"/>
        <end position="461"/>
    </location>
</feature>
<feature type="compositionally biased region" description="Pro residues" evidence="1">
    <location>
        <begin position="396"/>
        <end position="422"/>
    </location>
</feature>
<dbReference type="OrthoDB" id="3265715at2759"/>
<sequence length="506" mass="54392">MGRRPLLWTSSQSLLPYHRFGPPSRSSPAQLGCNRPSHRQAVQSFQSRTGLSGGTLLPVQLEALTETSARMYFSRSNARISACALPPLFCPAILLSIMRNSSLRYGWVGFSFLLCSSVFGTSSVQAGQVNITVDDTDPSILYQPAAQWYSNQNSSSCSFCLTPSDPYIAFRGSWHLGLHVIPTTDADDDIRSSDKDSDSTKGEKNSGKKGRRRERRGKGDSDKDSPNGSDHDDDDDDDDDTNKNPFVAQKFDSDDPQFVDTPVFAQFTFTGSALYLYCLLPLGVPANSNSTPTLTNLTFTLDNEPAGNFLHFGSNSASGFQPNTSVFTRTGLSTASHTLRIDLGPDSVFLLDYYVIGQADLEDNSPAASSTDAGPSPSQSVSGSDPIDSPSSRAPLPNPPSHDTPPPTIILSPNPTPPPTPTPNMSSAKTKEHNIATFGGAVGGSVGLLAVIASCLALSIYRRRRRSALRQRRERHNAYSSSDADADVESFHTDASEDGPPMQGPA</sequence>